<evidence type="ECO:0000256" key="10">
    <source>
        <dbReference type="PIRSR" id="PIRSR000077-4"/>
    </source>
</evidence>
<dbReference type="GO" id="GO:0015035">
    <property type="term" value="F:protein-disulfide reductase activity"/>
    <property type="evidence" value="ECO:0007669"/>
    <property type="project" value="UniProtKB-UniRule"/>
</dbReference>
<evidence type="ECO:0000313" key="14">
    <source>
        <dbReference type="Proteomes" id="UP001203136"/>
    </source>
</evidence>
<evidence type="ECO:0000256" key="2">
    <source>
        <dbReference type="ARBA" id="ARBA00020570"/>
    </source>
</evidence>
<dbReference type="AlphaFoldDB" id="A0AAW5F9S5"/>
<dbReference type="PROSITE" id="PS51352">
    <property type="entry name" value="THIOREDOXIN_2"/>
    <property type="match status" value="1"/>
</dbReference>
<organism evidence="12 14">
    <name type="scientific">Clostridium symbiosum</name>
    <name type="common">Bacteroides symbiosus</name>
    <dbReference type="NCBI Taxonomy" id="1512"/>
    <lineage>
        <taxon>Bacteria</taxon>
        <taxon>Bacillati</taxon>
        <taxon>Bacillota</taxon>
        <taxon>Clostridia</taxon>
        <taxon>Lachnospirales</taxon>
        <taxon>Lachnospiraceae</taxon>
        <taxon>Otoolea</taxon>
    </lineage>
</organism>
<dbReference type="PRINTS" id="PR00421">
    <property type="entry name" value="THIOREDOXIN"/>
</dbReference>
<dbReference type="PANTHER" id="PTHR45663:SF11">
    <property type="entry name" value="GEO12009P1"/>
    <property type="match status" value="1"/>
</dbReference>
<reference evidence="13" key="2">
    <citation type="submission" date="2023-01" db="EMBL/GenBank/DDBJ databases">
        <title>Human gut microbiome strain richness.</title>
        <authorList>
            <person name="Chen-Liaw A."/>
        </authorList>
    </citation>
    <scope>NUCLEOTIDE SEQUENCE</scope>
    <source>
        <strain evidence="13">B1_m1001713B170214d0_201011</strain>
    </source>
</reference>
<feature type="site" description="Contributes to redox potential value" evidence="9">
    <location>
        <position position="31"/>
    </location>
</feature>
<evidence type="ECO:0000313" key="13">
    <source>
        <dbReference type="EMBL" id="MDB1998754.1"/>
    </source>
</evidence>
<dbReference type="FunFam" id="3.40.30.10:FF:000001">
    <property type="entry name" value="Thioredoxin"/>
    <property type="match status" value="1"/>
</dbReference>
<dbReference type="EMBL" id="JAQLGM010000001">
    <property type="protein sequence ID" value="MDB1998754.1"/>
    <property type="molecule type" value="Genomic_DNA"/>
</dbReference>
<evidence type="ECO:0000256" key="5">
    <source>
        <dbReference type="ARBA" id="ARBA00023157"/>
    </source>
</evidence>
<dbReference type="PANTHER" id="PTHR45663">
    <property type="entry name" value="GEO12009P1"/>
    <property type="match status" value="1"/>
</dbReference>
<evidence type="ECO:0000256" key="7">
    <source>
        <dbReference type="NCBIfam" id="TIGR01068"/>
    </source>
</evidence>
<reference evidence="12" key="1">
    <citation type="journal article" date="2022" name="Cell Host Microbe">
        <title>Colonization of the live biotherapeutic product VE303 and modulation of the microbiota and metabolites in healthy volunteers.</title>
        <authorList>
            <person name="Dsouza M."/>
            <person name="Menon R."/>
            <person name="Crossette E."/>
            <person name="Bhattarai S.K."/>
            <person name="Schneider J."/>
            <person name="Kim Y.G."/>
            <person name="Reddy S."/>
            <person name="Caballero S."/>
            <person name="Felix C."/>
            <person name="Cornacchione L."/>
            <person name="Hendrickson J."/>
            <person name="Watson A.R."/>
            <person name="Minot S.S."/>
            <person name="Greenfield N."/>
            <person name="Schopf L."/>
            <person name="Szabady R."/>
            <person name="Patarroyo J."/>
            <person name="Smith W."/>
            <person name="Harrison P."/>
            <person name="Kuijper E.J."/>
            <person name="Kelly C.P."/>
            <person name="Olle B."/>
            <person name="Bobilev D."/>
            <person name="Silber J.L."/>
            <person name="Bucci V."/>
            <person name="Roberts B."/>
            <person name="Faith J."/>
            <person name="Norman J.M."/>
        </authorList>
    </citation>
    <scope>NUCLEOTIDE SEQUENCE</scope>
    <source>
        <strain evidence="12">VE303-04</strain>
    </source>
</reference>
<protein>
    <recommendedName>
        <fullName evidence="2 7">Thioredoxin</fullName>
    </recommendedName>
</protein>
<dbReference type="InterPro" id="IPR005746">
    <property type="entry name" value="Thioredoxin"/>
</dbReference>
<feature type="site" description="Contributes to redox potential value" evidence="9">
    <location>
        <position position="32"/>
    </location>
</feature>
<dbReference type="RefSeq" id="WP_003503882.1">
    <property type="nucleotide sequence ID" value="NZ_BAABZD010000005.1"/>
</dbReference>
<evidence type="ECO:0000256" key="6">
    <source>
        <dbReference type="ARBA" id="ARBA00023284"/>
    </source>
</evidence>
<evidence type="ECO:0000256" key="8">
    <source>
        <dbReference type="PIRNR" id="PIRNR000077"/>
    </source>
</evidence>
<dbReference type="InterPro" id="IPR013766">
    <property type="entry name" value="Thioredoxin_domain"/>
</dbReference>
<dbReference type="PIRSF" id="PIRSF000077">
    <property type="entry name" value="Thioredoxin"/>
    <property type="match status" value="1"/>
</dbReference>
<dbReference type="GeneID" id="57968423"/>
<feature type="domain" description="Thioredoxin" evidence="11">
    <location>
        <begin position="1"/>
        <end position="105"/>
    </location>
</feature>
<evidence type="ECO:0000259" key="11">
    <source>
        <dbReference type="PROSITE" id="PS51352"/>
    </source>
</evidence>
<evidence type="ECO:0000256" key="9">
    <source>
        <dbReference type="PIRSR" id="PIRSR000077-1"/>
    </source>
</evidence>
<dbReference type="GO" id="GO:0005829">
    <property type="term" value="C:cytosol"/>
    <property type="evidence" value="ECO:0007669"/>
    <property type="project" value="TreeGrafter"/>
</dbReference>
<keyword evidence="3" id="KW-0813">Transport</keyword>
<accession>A0AAW5F9S5</accession>
<feature type="active site" description="Nucleophile" evidence="9">
    <location>
        <position position="33"/>
    </location>
</feature>
<dbReference type="SUPFAM" id="SSF52833">
    <property type="entry name" value="Thioredoxin-like"/>
    <property type="match status" value="1"/>
</dbReference>
<dbReference type="Proteomes" id="UP001203136">
    <property type="component" value="Unassembled WGS sequence"/>
</dbReference>
<sequence length="105" mass="11746">MEKRFTSENFETEVLKSDVPVLVDFYADWCGPCKRMAPIVEQLASEYEGKITVGKVNIDDSTDLAIKYGVMSIPTLIVFRRGEVFRKEVGVQTKATVAKAINQAI</sequence>
<dbReference type="Gene3D" id="3.40.30.10">
    <property type="entry name" value="Glutaredoxin"/>
    <property type="match status" value="1"/>
</dbReference>
<dbReference type="InterPro" id="IPR017937">
    <property type="entry name" value="Thioredoxin_CS"/>
</dbReference>
<feature type="site" description="Deprotonates C-terminal active site Cys" evidence="9">
    <location>
        <position position="24"/>
    </location>
</feature>
<keyword evidence="5 10" id="KW-1015">Disulfide bond</keyword>
<dbReference type="NCBIfam" id="TIGR01068">
    <property type="entry name" value="thioredoxin"/>
    <property type="match status" value="1"/>
</dbReference>
<evidence type="ECO:0000256" key="4">
    <source>
        <dbReference type="ARBA" id="ARBA00022982"/>
    </source>
</evidence>
<dbReference type="Proteomes" id="UP001300871">
    <property type="component" value="Unassembled WGS sequence"/>
</dbReference>
<name>A0AAW5F9S5_CLOSY</name>
<dbReference type="PROSITE" id="PS00194">
    <property type="entry name" value="THIOREDOXIN_1"/>
    <property type="match status" value="1"/>
</dbReference>
<dbReference type="CDD" id="cd02947">
    <property type="entry name" value="TRX_family"/>
    <property type="match status" value="1"/>
</dbReference>
<proteinExistence type="inferred from homology"/>
<evidence type="ECO:0000256" key="1">
    <source>
        <dbReference type="ARBA" id="ARBA00008987"/>
    </source>
</evidence>
<feature type="disulfide bond" description="Redox-active" evidence="10">
    <location>
        <begin position="30"/>
        <end position="33"/>
    </location>
</feature>
<feature type="active site" description="Nucleophile" evidence="9">
    <location>
        <position position="30"/>
    </location>
</feature>
<dbReference type="InterPro" id="IPR036249">
    <property type="entry name" value="Thioredoxin-like_sf"/>
</dbReference>
<evidence type="ECO:0000313" key="12">
    <source>
        <dbReference type="EMBL" id="MCK0088566.1"/>
    </source>
</evidence>
<dbReference type="EMBL" id="JAINVB010000001">
    <property type="protein sequence ID" value="MCK0088566.1"/>
    <property type="molecule type" value="Genomic_DNA"/>
</dbReference>
<evidence type="ECO:0000256" key="3">
    <source>
        <dbReference type="ARBA" id="ARBA00022448"/>
    </source>
</evidence>
<keyword evidence="4" id="KW-0249">Electron transport</keyword>
<keyword evidence="6 10" id="KW-0676">Redox-active center</keyword>
<comment type="caution">
    <text evidence="12">The sequence shown here is derived from an EMBL/GenBank/DDBJ whole genome shotgun (WGS) entry which is preliminary data.</text>
</comment>
<comment type="similarity">
    <text evidence="1 8">Belongs to the thioredoxin family.</text>
</comment>
<gene>
    <name evidence="12" type="primary">trxA</name>
    <name evidence="12" type="ORF">K5I21_22435</name>
    <name evidence="13" type="ORF">PM006_00850</name>
</gene>
<dbReference type="Pfam" id="PF00085">
    <property type="entry name" value="Thioredoxin"/>
    <property type="match status" value="1"/>
</dbReference>
<dbReference type="GO" id="GO:0045454">
    <property type="term" value="P:cell redox homeostasis"/>
    <property type="evidence" value="ECO:0007669"/>
    <property type="project" value="TreeGrafter"/>
</dbReference>